<dbReference type="InterPro" id="IPR012337">
    <property type="entry name" value="RNaseH-like_sf"/>
</dbReference>
<evidence type="ECO:0000313" key="3">
    <source>
        <dbReference type="EMBL" id="KAG8499219.1"/>
    </source>
</evidence>
<dbReference type="Proteomes" id="UP000701853">
    <property type="component" value="Chromosome 3"/>
</dbReference>
<dbReference type="InterPro" id="IPR039537">
    <property type="entry name" value="Retrotran_Ty1/copia-like"/>
</dbReference>
<feature type="domain" description="Integrase catalytic" evidence="2">
    <location>
        <begin position="252"/>
        <end position="356"/>
    </location>
</feature>
<feature type="compositionally biased region" description="Acidic residues" evidence="1">
    <location>
        <begin position="435"/>
        <end position="444"/>
    </location>
</feature>
<keyword evidence="4" id="KW-1185">Reference proteome</keyword>
<dbReference type="InterPro" id="IPR057670">
    <property type="entry name" value="SH3_retrovirus"/>
</dbReference>
<dbReference type="PANTHER" id="PTHR42648">
    <property type="entry name" value="TRANSPOSASE, PUTATIVE-RELATED"/>
    <property type="match status" value="1"/>
</dbReference>
<evidence type="ECO:0000256" key="1">
    <source>
        <dbReference type="SAM" id="MobiDB-lite"/>
    </source>
</evidence>
<dbReference type="GO" id="GO:0015074">
    <property type="term" value="P:DNA integration"/>
    <property type="evidence" value="ECO:0007669"/>
    <property type="project" value="InterPro"/>
</dbReference>
<name>A0A8J5ZX45_9ROSI</name>
<dbReference type="EMBL" id="JAHUZN010000003">
    <property type="protein sequence ID" value="KAG8499219.1"/>
    <property type="molecule type" value="Genomic_DNA"/>
</dbReference>
<dbReference type="InterPro" id="IPR036397">
    <property type="entry name" value="RNaseH_sf"/>
</dbReference>
<dbReference type="SUPFAM" id="SSF53098">
    <property type="entry name" value="Ribonuclease H-like"/>
    <property type="match status" value="1"/>
</dbReference>
<proteinExistence type="predicted"/>
<dbReference type="OrthoDB" id="1743365at2759"/>
<evidence type="ECO:0000259" key="2">
    <source>
        <dbReference type="PROSITE" id="PS50994"/>
    </source>
</evidence>
<gene>
    <name evidence="3" type="ORF">CXB51_005652</name>
</gene>
<dbReference type="PANTHER" id="PTHR42648:SF27">
    <property type="entry name" value="RNA-DIRECTED DNA POLYMERASE"/>
    <property type="match status" value="1"/>
</dbReference>
<protein>
    <recommendedName>
        <fullName evidence="2">Integrase catalytic domain-containing protein</fullName>
    </recommendedName>
</protein>
<evidence type="ECO:0000313" key="4">
    <source>
        <dbReference type="Proteomes" id="UP000701853"/>
    </source>
</evidence>
<dbReference type="Gene3D" id="3.30.420.10">
    <property type="entry name" value="Ribonuclease H-like superfamily/Ribonuclease H"/>
    <property type="match status" value="2"/>
</dbReference>
<dbReference type="AlphaFoldDB" id="A0A8J5ZX45"/>
<feature type="region of interest" description="Disordered" evidence="1">
    <location>
        <begin position="435"/>
        <end position="472"/>
    </location>
</feature>
<dbReference type="InterPro" id="IPR001584">
    <property type="entry name" value="Integrase_cat-core"/>
</dbReference>
<dbReference type="GO" id="GO:0003676">
    <property type="term" value="F:nucleic acid binding"/>
    <property type="evidence" value="ECO:0007669"/>
    <property type="project" value="InterPro"/>
</dbReference>
<sequence>MAANTNTLSLRSVLEKDKLNGLNFLDWFRNLRIVFKQERKLYVIEKPLPDEPPANASRADKDAYKKHLDKMVDVGCLILVTMNPELQKQHEDMVAYDMIEHLKELYQGQARQESLSKLGFPLSQELAIDVILQSLPDSYSQFVLNFNMNEIDKTLPQLLSMLRTAEGDMKKRSCPVYLEEIKKAKQAERLLQGLQRSRTLARGDVDLRVGNGARVAALAVGTYTLSLPSGLDVCGPINTQARGGFHHFITFTDDFSRYGYVYLMRHKSEALEKFKEFKNEECGIVSQLTPPGTPQWNGVSERRNRTLLDMVRSMMSHADLPTSFWGHALETTIFTLNRIPSKSVQKTPYEMWTGKRPSMSFMKIWGCEAYVKRQTSTKLEPKSERCIFVGYPKETKGYYFFNPTENKVFVARTSVFLEREFVSRKGSGRKIELEEIQESQDTTEPEIKQQQIPQEIEEKVTSVETQPPRRSLRECHAPERYGFLITTHGDILLIDQDEPRTYQEAVASPDSEK</sequence>
<dbReference type="Pfam" id="PF25597">
    <property type="entry name" value="SH3_retrovirus"/>
    <property type="match status" value="1"/>
</dbReference>
<accession>A0A8J5ZX45</accession>
<dbReference type="PROSITE" id="PS50994">
    <property type="entry name" value="INTEGRASE"/>
    <property type="match status" value="1"/>
</dbReference>
<organism evidence="3 4">
    <name type="scientific">Gossypium anomalum</name>
    <dbReference type="NCBI Taxonomy" id="47600"/>
    <lineage>
        <taxon>Eukaryota</taxon>
        <taxon>Viridiplantae</taxon>
        <taxon>Streptophyta</taxon>
        <taxon>Embryophyta</taxon>
        <taxon>Tracheophyta</taxon>
        <taxon>Spermatophyta</taxon>
        <taxon>Magnoliopsida</taxon>
        <taxon>eudicotyledons</taxon>
        <taxon>Gunneridae</taxon>
        <taxon>Pentapetalae</taxon>
        <taxon>rosids</taxon>
        <taxon>malvids</taxon>
        <taxon>Malvales</taxon>
        <taxon>Malvaceae</taxon>
        <taxon>Malvoideae</taxon>
        <taxon>Gossypium</taxon>
    </lineage>
</organism>
<reference evidence="3 4" key="1">
    <citation type="journal article" date="2021" name="bioRxiv">
        <title>The Gossypium anomalum genome as a resource for cotton improvement and evolutionary analysis of hybrid incompatibility.</title>
        <authorList>
            <person name="Grover C.E."/>
            <person name="Yuan D."/>
            <person name="Arick M.A."/>
            <person name="Miller E.R."/>
            <person name="Hu G."/>
            <person name="Peterson D.G."/>
            <person name="Wendel J.F."/>
            <person name="Udall J.A."/>
        </authorList>
    </citation>
    <scope>NUCLEOTIDE SEQUENCE [LARGE SCALE GENOMIC DNA]</scope>
    <source>
        <strain evidence="3">JFW-Udall</strain>
        <tissue evidence="3">Leaf</tissue>
    </source>
</reference>
<comment type="caution">
    <text evidence="3">The sequence shown here is derived from an EMBL/GenBank/DDBJ whole genome shotgun (WGS) entry which is preliminary data.</text>
</comment>